<proteinExistence type="predicted"/>
<dbReference type="AlphaFoldDB" id="A0A3E0G7P0"/>
<protein>
    <submittedName>
        <fullName evidence="1">Uncharacterized protein</fullName>
    </submittedName>
</protein>
<reference evidence="1 2" key="1">
    <citation type="submission" date="2018-08" db="EMBL/GenBank/DDBJ databases">
        <title>Genomic Encyclopedia of Archaeal and Bacterial Type Strains, Phase II (KMG-II): from individual species to whole genera.</title>
        <authorList>
            <person name="Goeker M."/>
        </authorList>
    </citation>
    <scope>NUCLEOTIDE SEQUENCE [LARGE SCALE GENOMIC DNA]</scope>
    <source>
        <strain evidence="1 2">DSM 45791</strain>
    </source>
</reference>
<accession>A0A3E0G7P0</accession>
<gene>
    <name evidence="1" type="ORF">BCF44_1397</name>
</gene>
<keyword evidence="2" id="KW-1185">Reference proteome</keyword>
<organism evidence="1 2">
    <name type="scientific">Kutzneria buriramensis</name>
    <dbReference type="NCBI Taxonomy" id="1045776"/>
    <lineage>
        <taxon>Bacteria</taxon>
        <taxon>Bacillati</taxon>
        <taxon>Actinomycetota</taxon>
        <taxon>Actinomycetes</taxon>
        <taxon>Pseudonocardiales</taxon>
        <taxon>Pseudonocardiaceae</taxon>
        <taxon>Kutzneria</taxon>
    </lineage>
</organism>
<dbReference type="Proteomes" id="UP000256269">
    <property type="component" value="Unassembled WGS sequence"/>
</dbReference>
<evidence type="ECO:0000313" key="2">
    <source>
        <dbReference type="Proteomes" id="UP000256269"/>
    </source>
</evidence>
<comment type="caution">
    <text evidence="1">The sequence shown here is derived from an EMBL/GenBank/DDBJ whole genome shotgun (WGS) entry which is preliminary data.</text>
</comment>
<dbReference type="EMBL" id="QUNO01000039">
    <property type="protein sequence ID" value="REH17975.1"/>
    <property type="molecule type" value="Genomic_DNA"/>
</dbReference>
<evidence type="ECO:0000313" key="1">
    <source>
        <dbReference type="EMBL" id="REH17975.1"/>
    </source>
</evidence>
<sequence>MLTTILLIAAALRHTALAVTRPPTLLGIRA</sequence>
<name>A0A3E0G7P0_9PSEU</name>